<feature type="domain" description="Disease resistance R13L4/SHOC-2-like LRR" evidence="22">
    <location>
        <begin position="530"/>
        <end position="733"/>
    </location>
</feature>
<dbReference type="GO" id="GO:0004674">
    <property type="term" value="F:protein serine/threonine kinase activity"/>
    <property type="evidence" value="ECO:0007669"/>
    <property type="project" value="UniProtKB-EC"/>
</dbReference>
<dbReference type="Pfam" id="PF23598">
    <property type="entry name" value="LRR_14"/>
    <property type="match status" value="2"/>
</dbReference>
<organism evidence="23 24">
    <name type="scientific">Rubroshorea leprosula</name>
    <dbReference type="NCBI Taxonomy" id="152421"/>
    <lineage>
        <taxon>Eukaryota</taxon>
        <taxon>Viridiplantae</taxon>
        <taxon>Streptophyta</taxon>
        <taxon>Embryophyta</taxon>
        <taxon>Tracheophyta</taxon>
        <taxon>Spermatophyta</taxon>
        <taxon>Magnoliopsida</taxon>
        <taxon>eudicotyledons</taxon>
        <taxon>Gunneridae</taxon>
        <taxon>Pentapetalae</taxon>
        <taxon>rosids</taxon>
        <taxon>malvids</taxon>
        <taxon>Malvales</taxon>
        <taxon>Dipterocarpaceae</taxon>
        <taxon>Rubroshorea</taxon>
    </lineage>
</organism>
<keyword evidence="5" id="KW-0597">Phosphoprotein</keyword>
<evidence type="ECO:0000256" key="1">
    <source>
        <dbReference type="ARBA" id="ARBA00004251"/>
    </source>
</evidence>
<dbReference type="FunFam" id="3.80.10.10:FF:000111">
    <property type="entry name" value="LRR receptor-like serine/threonine-protein kinase ERECTA"/>
    <property type="match status" value="1"/>
</dbReference>
<dbReference type="InterPro" id="IPR032675">
    <property type="entry name" value="LRR_dom_sf"/>
</dbReference>
<reference evidence="23 24" key="1">
    <citation type="journal article" date="2021" name="Commun. Biol.">
        <title>The genome of Shorea leprosula (Dipterocarpaceae) highlights the ecological relevance of drought in aseasonal tropical rainforests.</title>
        <authorList>
            <person name="Ng K.K.S."/>
            <person name="Kobayashi M.J."/>
            <person name="Fawcett J.A."/>
            <person name="Hatakeyama M."/>
            <person name="Paape T."/>
            <person name="Ng C.H."/>
            <person name="Ang C.C."/>
            <person name="Tnah L.H."/>
            <person name="Lee C.T."/>
            <person name="Nishiyama T."/>
            <person name="Sese J."/>
            <person name="O'Brien M.J."/>
            <person name="Copetti D."/>
            <person name="Mohd Noor M.I."/>
            <person name="Ong R.C."/>
            <person name="Putra M."/>
            <person name="Sireger I.Z."/>
            <person name="Indrioko S."/>
            <person name="Kosugi Y."/>
            <person name="Izuno A."/>
            <person name="Isagi Y."/>
            <person name="Lee S.L."/>
            <person name="Shimizu K.K."/>
        </authorList>
    </citation>
    <scope>NUCLEOTIDE SEQUENCE [LARGE SCALE GENOMIC DNA]</scope>
    <source>
        <strain evidence="23">214</strain>
    </source>
</reference>
<dbReference type="EC" id="2.7.11.1" evidence="3"/>
<keyword evidence="16" id="KW-0325">Glycoprotein</keyword>
<keyword evidence="24" id="KW-1185">Reference proteome</keyword>
<dbReference type="Proteomes" id="UP001054252">
    <property type="component" value="Unassembled WGS sequence"/>
</dbReference>
<keyword evidence="4" id="KW-1003">Cell membrane</keyword>
<dbReference type="GO" id="GO:0005886">
    <property type="term" value="C:plasma membrane"/>
    <property type="evidence" value="ECO:0007669"/>
    <property type="project" value="UniProtKB-SubCell"/>
</dbReference>
<evidence type="ECO:0000313" key="24">
    <source>
        <dbReference type="Proteomes" id="UP001054252"/>
    </source>
</evidence>
<dbReference type="SUPFAM" id="SSF52047">
    <property type="entry name" value="RNI-like"/>
    <property type="match status" value="2"/>
</dbReference>
<evidence type="ECO:0000256" key="12">
    <source>
        <dbReference type="ARBA" id="ARBA00022840"/>
    </source>
</evidence>
<dbReference type="PANTHER" id="PTHR48052">
    <property type="entry name" value="UNNAMED PRODUCT"/>
    <property type="match status" value="1"/>
</dbReference>
<gene>
    <name evidence="23" type="ORF">SLEP1_g46334</name>
</gene>
<dbReference type="InterPro" id="IPR003591">
    <property type="entry name" value="Leu-rich_rpt_typical-subtyp"/>
</dbReference>
<dbReference type="PANTHER" id="PTHR48052:SF8">
    <property type="entry name" value="LRR RECEPTOR-LIKE SERINE_THREONINE-PROTEIN KINASE FLS2"/>
    <property type="match status" value="1"/>
</dbReference>
<feature type="domain" description="Leucine-rich repeat-containing N-terminal plant-type" evidence="21">
    <location>
        <begin position="43"/>
        <end position="93"/>
    </location>
</feature>
<keyword evidence="13 19" id="KW-1133">Transmembrane helix</keyword>
<evidence type="ECO:0000256" key="10">
    <source>
        <dbReference type="ARBA" id="ARBA00022737"/>
    </source>
</evidence>
<evidence type="ECO:0000256" key="4">
    <source>
        <dbReference type="ARBA" id="ARBA00022475"/>
    </source>
</evidence>
<protein>
    <recommendedName>
        <fullName evidence="3">non-specific serine/threonine protein kinase</fullName>
        <ecNumber evidence="3">2.7.11.1</ecNumber>
    </recommendedName>
</protein>
<keyword evidence="11" id="KW-0547">Nucleotide-binding</keyword>
<keyword evidence="7" id="KW-0808">Transferase</keyword>
<dbReference type="PROSITE" id="PS51450">
    <property type="entry name" value="LRR"/>
    <property type="match status" value="4"/>
</dbReference>
<evidence type="ECO:0000256" key="15">
    <source>
        <dbReference type="ARBA" id="ARBA00023170"/>
    </source>
</evidence>
<feature type="transmembrane region" description="Helical" evidence="19">
    <location>
        <begin position="1050"/>
        <end position="1074"/>
    </location>
</feature>
<evidence type="ECO:0000256" key="3">
    <source>
        <dbReference type="ARBA" id="ARBA00012513"/>
    </source>
</evidence>
<sequence>MRIFTKLSAPLSLCLLFVFLCLKTAFSSSIHASSFSTTHLCSHEEALALLQFKTSFSIDYTVPYPDSCGENYSKIDSWKGGIDCCSWDGVSCDNVTGHVIALNLSCSFLYGTFPSNSTLFFLRNLQSLNLALNDFRHSKIPLEISQFTRLKHLDVSSSQFSGQVPREIAHLPKLVSLNLSYSELILETTTFRNLVHNLSEVRELVLSGVNMTSVNPHFFMNLSSSLTTLDLWESALRGNFPNSIFRFPNLKNFYLSGNWNLTIDLPSSNWSSPLQQLYLDDMDCGRQLRESIGDLKSLQSLGLGCNLEGSIPASIGNLSQLTYLSLSHNNLSGQIPPSLANLTQLTSLHLSNNQFSGPFLASICNLRQLTSLGLYSSNLSEQIPSSLANLTQLTSLDLSDNQFSGPIPASIGNLRQLTSLYLLFNNLSEQIPSSLANLTQLTSLDLSFNQFSGPIPASIGNLRQLTSLHLLFNNLSEQIPSSLANLTQLTSLDLSYNQFSGPIPASIGNLRQLTSLGLYSNNFSGQIPSSLANLTQLTFLDLFNNQFSGPIPASIGNLRQLTSLYLSSNNLSEQIPSSLANLTQLAFLELCYNQFSSPIPASIGNLRQLTRLYLNSNNLSGQIPSSLANLTQLTTLDLSYNQFSGPIPASTGNLSQLSDLSLSSNNFNGQIPSSLANLTQLRYLILPRNLLNGTLPPWIFTLPLLEYLDLSHNQLQVPDMFSVLQNLEILDLSHNNLIGKIPNCLPKSLSVLNLQANYFDGNIAFGFPEGCGLRNLNFHGNQMDGLLPRSLVNCRMLEVLDVGNNSIEDTFPHWLESLPHLQVLVLRSNKFHGSVQSTKESPSFPKLRVLDLSSNHFVGPLPVRYIENFNAMMDPHKDGGSPKYMMVSTRANSYQYSVVVTWKGFEYELQKILTIFSSIHLSNNMFEGEIPDVIGKLSSLKGLNLSHNNLTGHIPPSLGNLMNLEWLDLSSNELAGKIPDALVSLTQLSVLNLSNNHLIGRIPQGNQFNTFGNGSYEGNLGLCGFPLSKSCDGIGTPPSSFQEKDELRRFGWRVVVLGYGCGVVFGLLMGYLVFRTGKPKWFVSLFDGRRSQSGRKMRKARRLVQRRS</sequence>
<dbReference type="SUPFAM" id="SSF52058">
    <property type="entry name" value="L domain-like"/>
    <property type="match status" value="1"/>
</dbReference>
<feature type="signal peptide" evidence="20">
    <location>
        <begin position="1"/>
        <end position="27"/>
    </location>
</feature>
<accession>A0AAV5LPB5</accession>
<dbReference type="EMBL" id="BPVZ01000128">
    <property type="protein sequence ID" value="GKV38422.1"/>
    <property type="molecule type" value="Genomic_DNA"/>
</dbReference>
<comment type="caution">
    <text evidence="23">The sequence shown here is derived from an EMBL/GenBank/DDBJ whole genome shotgun (WGS) entry which is preliminary data.</text>
</comment>
<evidence type="ECO:0000256" key="20">
    <source>
        <dbReference type="SAM" id="SignalP"/>
    </source>
</evidence>
<evidence type="ECO:0000256" key="18">
    <source>
        <dbReference type="ARBA" id="ARBA00048679"/>
    </source>
</evidence>
<dbReference type="Gene3D" id="3.80.10.10">
    <property type="entry name" value="Ribonuclease Inhibitor"/>
    <property type="match status" value="7"/>
</dbReference>
<dbReference type="FunFam" id="3.80.10.10:FF:000416">
    <property type="entry name" value="Probable leucine-rich repeat receptor-like protein kinase At5g63930"/>
    <property type="match status" value="2"/>
</dbReference>
<name>A0AAV5LPB5_9ROSI</name>
<comment type="catalytic activity">
    <reaction evidence="17">
        <text>L-threonyl-[protein] + ATP = O-phospho-L-threonyl-[protein] + ADP + H(+)</text>
        <dbReference type="Rhea" id="RHEA:46608"/>
        <dbReference type="Rhea" id="RHEA-COMP:11060"/>
        <dbReference type="Rhea" id="RHEA-COMP:11605"/>
        <dbReference type="ChEBI" id="CHEBI:15378"/>
        <dbReference type="ChEBI" id="CHEBI:30013"/>
        <dbReference type="ChEBI" id="CHEBI:30616"/>
        <dbReference type="ChEBI" id="CHEBI:61977"/>
        <dbReference type="ChEBI" id="CHEBI:456216"/>
        <dbReference type="EC" id="2.7.11.1"/>
    </reaction>
</comment>
<evidence type="ECO:0000256" key="17">
    <source>
        <dbReference type="ARBA" id="ARBA00047899"/>
    </source>
</evidence>
<evidence type="ECO:0000256" key="16">
    <source>
        <dbReference type="ARBA" id="ARBA00023180"/>
    </source>
</evidence>
<dbReference type="Pfam" id="PF00560">
    <property type="entry name" value="LRR_1"/>
    <property type="match status" value="1"/>
</dbReference>
<dbReference type="Pfam" id="PF13855">
    <property type="entry name" value="LRR_8"/>
    <property type="match status" value="3"/>
</dbReference>
<keyword evidence="8 19" id="KW-0812">Transmembrane</keyword>
<dbReference type="InterPro" id="IPR001611">
    <property type="entry name" value="Leu-rich_rpt"/>
</dbReference>
<evidence type="ECO:0000256" key="6">
    <source>
        <dbReference type="ARBA" id="ARBA00022614"/>
    </source>
</evidence>
<dbReference type="AlphaFoldDB" id="A0AAV5LPB5"/>
<dbReference type="SMART" id="SM00369">
    <property type="entry name" value="LRR_TYP"/>
    <property type="match status" value="15"/>
</dbReference>
<proteinExistence type="inferred from homology"/>
<comment type="similarity">
    <text evidence="2">Belongs to the RLP family.</text>
</comment>
<keyword evidence="10" id="KW-0677">Repeat</keyword>
<evidence type="ECO:0000256" key="13">
    <source>
        <dbReference type="ARBA" id="ARBA00022989"/>
    </source>
</evidence>
<keyword evidence="15" id="KW-0675">Receptor</keyword>
<keyword evidence="12" id="KW-0067">ATP-binding</keyword>
<evidence type="ECO:0000256" key="8">
    <source>
        <dbReference type="ARBA" id="ARBA00022692"/>
    </source>
</evidence>
<dbReference type="Pfam" id="PF08263">
    <property type="entry name" value="LRRNT_2"/>
    <property type="match status" value="1"/>
</dbReference>
<feature type="domain" description="Disease resistance R13L4/SHOC-2-like LRR" evidence="22">
    <location>
        <begin position="356"/>
        <end position="498"/>
    </location>
</feature>
<dbReference type="InterPro" id="IPR013210">
    <property type="entry name" value="LRR_N_plant-typ"/>
</dbReference>
<evidence type="ECO:0000313" key="23">
    <source>
        <dbReference type="EMBL" id="GKV38422.1"/>
    </source>
</evidence>
<dbReference type="GO" id="GO:0005524">
    <property type="term" value="F:ATP binding"/>
    <property type="evidence" value="ECO:0007669"/>
    <property type="project" value="UniProtKB-KW"/>
</dbReference>
<dbReference type="SMART" id="SM00365">
    <property type="entry name" value="LRR_SD22"/>
    <property type="match status" value="9"/>
</dbReference>
<comment type="catalytic activity">
    <reaction evidence="18">
        <text>L-seryl-[protein] + ATP = O-phospho-L-seryl-[protein] + ADP + H(+)</text>
        <dbReference type="Rhea" id="RHEA:17989"/>
        <dbReference type="Rhea" id="RHEA-COMP:9863"/>
        <dbReference type="Rhea" id="RHEA-COMP:11604"/>
        <dbReference type="ChEBI" id="CHEBI:15378"/>
        <dbReference type="ChEBI" id="CHEBI:29999"/>
        <dbReference type="ChEBI" id="CHEBI:30616"/>
        <dbReference type="ChEBI" id="CHEBI:83421"/>
        <dbReference type="ChEBI" id="CHEBI:456216"/>
        <dbReference type="EC" id="2.7.11.1"/>
    </reaction>
</comment>
<evidence type="ECO:0000259" key="22">
    <source>
        <dbReference type="Pfam" id="PF23598"/>
    </source>
</evidence>
<dbReference type="FunFam" id="3.80.10.10:FF:000095">
    <property type="entry name" value="LRR receptor-like serine/threonine-protein kinase GSO1"/>
    <property type="match status" value="2"/>
</dbReference>
<keyword evidence="6" id="KW-0433">Leucine-rich repeat</keyword>
<keyword evidence="14 19" id="KW-0472">Membrane</keyword>
<dbReference type="PRINTS" id="PR00019">
    <property type="entry name" value="LEURICHRPT"/>
</dbReference>
<keyword evidence="9 20" id="KW-0732">Signal</keyword>
<feature type="chain" id="PRO_5043865193" description="non-specific serine/threonine protein kinase" evidence="20">
    <location>
        <begin position="28"/>
        <end position="1108"/>
    </location>
</feature>
<dbReference type="InterPro" id="IPR055414">
    <property type="entry name" value="LRR_R13L4/SHOC2-like"/>
</dbReference>
<evidence type="ECO:0000256" key="9">
    <source>
        <dbReference type="ARBA" id="ARBA00022729"/>
    </source>
</evidence>
<evidence type="ECO:0000256" key="2">
    <source>
        <dbReference type="ARBA" id="ARBA00009592"/>
    </source>
</evidence>
<evidence type="ECO:0000259" key="21">
    <source>
        <dbReference type="Pfam" id="PF08263"/>
    </source>
</evidence>
<evidence type="ECO:0000256" key="5">
    <source>
        <dbReference type="ARBA" id="ARBA00022553"/>
    </source>
</evidence>
<evidence type="ECO:0000256" key="19">
    <source>
        <dbReference type="SAM" id="Phobius"/>
    </source>
</evidence>
<evidence type="ECO:0000256" key="14">
    <source>
        <dbReference type="ARBA" id="ARBA00023136"/>
    </source>
</evidence>
<comment type="subcellular location">
    <subcellularLocation>
        <location evidence="1">Cell membrane</location>
        <topology evidence="1">Single-pass type I membrane protein</topology>
    </subcellularLocation>
</comment>
<evidence type="ECO:0000256" key="7">
    <source>
        <dbReference type="ARBA" id="ARBA00022679"/>
    </source>
</evidence>
<evidence type="ECO:0000256" key="11">
    <source>
        <dbReference type="ARBA" id="ARBA00022741"/>
    </source>
</evidence>